<proteinExistence type="predicted"/>
<keyword evidence="1" id="KW-1133">Transmembrane helix</keyword>
<evidence type="ECO:0008006" key="4">
    <source>
        <dbReference type="Google" id="ProtNLM"/>
    </source>
</evidence>
<dbReference type="PANTHER" id="PTHR48475:SF2">
    <property type="entry name" value="RIBONUCLEASE H"/>
    <property type="match status" value="1"/>
</dbReference>
<dbReference type="PANTHER" id="PTHR48475">
    <property type="entry name" value="RIBONUCLEASE H"/>
    <property type="match status" value="1"/>
</dbReference>
<evidence type="ECO:0000256" key="1">
    <source>
        <dbReference type="SAM" id="Phobius"/>
    </source>
</evidence>
<dbReference type="SUPFAM" id="SSF56672">
    <property type="entry name" value="DNA/RNA polymerases"/>
    <property type="match status" value="1"/>
</dbReference>
<dbReference type="Proteomes" id="UP001237642">
    <property type="component" value="Unassembled WGS sequence"/>
</dbReference>
<reference evidence="2" key="2">
    <citation type="submission" date="2023-05" db="EMBL/GenBank/DDBJ databases">
        <authorList>
            <person name="Schelkunov M.I."/>
        </authorList>
    </citation>
    <scope>NUCLEOTIDE SEQUENCE</scope>
    <source>
        <strain evidence="2">Hsosn_3</strain>
        <tissue evidence="2">Leaf</tissue>
    </source>
</reference>
<name>A0AAD8JIL4_9APIA</name>
<evidence type="ECO:0000313" key="2">
    <source>
        <dbReference type="EMBL" id="KAK1404438.1"/>
    </source>
</evidence>
<gene>
    <name evidence="2" type="ORF">POM88_004043</name>
</gene>
<accession>A0AAD8JIL4</accession>
<comment type="caution">
    <text evidence="2">The sequence shown here is derived from an EMBL/GenBank/DDBJ whole genome shotgun (WGS) entry which is preliminary data.</text>
</comment>
<protein>
    <recommendedName>
        <fullName evidence="4">Reverse transcriptase RNase H-like domain-containing protein</fullName>
    </recommendedName>
</protein>
<sequence length="112" mass="12573">MAEAPLLAKPKPGEILYLYLAVSSTALGAVLVKEELKVQKPIYYAHKIKVLIDQPLRNILHSPQVSGRLIKWAIELGEFDIKYKRRTAIKAQALADFMVECTIDNQKVGGRK</sequence>
<dbReference type="InterPro" id="IPR043502">
    <property type="entry name" value="DNA/RNA_pol_sf"/>
</dbReference>
<dbReference type="EMBL" id="JAUIZM010000001">
    <property type="protein sequence ID" value="KAK1404438.1"/>
    <property type="molecule type" value="Genomic_DNA"/>
</dbReference>
<keyword evidence="1" id="KW-0812">Transmembrane</keyword>
<organism evidence="2 3">
    <name type="scientific">Heracleum sosnowskyi</name>
    <dbReference type="NCBI Taxonomy" id="360622"/>
    <lineage>
        <taxon>Eukaryota</taxon>
        <taxon>Viridiplantae</taxon>
        <taxon>Streptophyta</taxon>
        <taxon>Embryophyta</taxon>
        <taxon>Tracheophyta</taxon>
        <taxon>Spermatophyta</taxon>
        <taxon>Magnoliopsida</taxon>
        <taxon>eudicotyledons</taxon>
        <taxon>Gunneridae</taxon>
        <taxon>Pentapetalae</taxon>
        <taxon>asterids</taxon>
        <taxon>campanulids</taxon>
        <taxon>Apiales</taxon>
        <taxon>Apiaceae</taxon>
        <taxon>Apioideae</taxon>
        <taxon>apioid superclade</taxon>
        <taxon>Tordylieae</taxon>
        <taxon>Tordyliinae</taxon>
        <taxon>Heracleum</taxon>
    </lineage>
</organism>
<evidence type="ECO:0000313" key="3">
    <source>
        <dbReference type="Proteomes" id="UP001237642"/>
    </source>
</evidence>
<reference evidence="2" key="1">
    <citation type="submission" date="2023-02" db="EMBL/GenBank/DDBJ databases">
        <title>Genome of toxic invasive species Heracleum sosnowskyi carries increased number of genes despite the absence of recent whole-genome duplications.</title>
        <authorList>
            <person name="Schelkunov M."/>
            <person name="Shtratnikova V."/>
            <person name="Makarenko M."/>
            <person name="Klepikova A."/>
            <person name="Omelchenko D."/>
            <person name="Novikova G."/>
            <person name="Obukhova E."/>
            <person name="Bogdanov V."/>
            <person name="Penin A."/>
            <person name="Logacheva M."/>
        </authorList>
    </citation>
    <scope>NUCLEOTIDE SEQUENCE</scope>
    <source>
        <strain evidence="2">Hsosn_3</strain>
        <tissue evidence="2">Leaf</tissue>
    </source>
</reference>
<keyword evidence="1" id="KW-0472">Membrane</keyword>
<feature type="transmembrane region" description="Helical" evidence="1">
    <location>
        <begin position="15"/>
        <end position="32"/>
    </location>
</feature>
<dbReference type="AlphaFoldDB" id="A0AAD8JIL4"/>
<keyword evidence="3" id="KW-1185">Reference proteome</keyword>